<evidence type="ECO:0000313" key="3">
    <source>
        <dbReference type="Proteomes" id="UP000559626"/>
    </source>
</evidence>
<dbReference type="RefSeq" id="WP_169531539.1">
    <property type="nucleotide sequence ID" value="NZ_JABBGH010000002.1"/>
</dbReference>
<sequence>MPAEPPFIRKARKAIEQEAEGRPDAATYAEAGNAALNMILAHYLATPVLNPGLVADERLARQREHYERQLQRLANQLAGEQQTVARLQKVASEVDAETGLPLAEALRRARDQVKTARYQQEVAEAAFRTGLPPVVGKRTANARHERTLAENLRLATRVRELEALLACAGPTGDRRATGAVE</sequence>
<feature type="coiled-coil region" evidence="1">
    <location>
        <begin position="56"/>
        <end position="90"/>
    </location>
</feature>
<dbReference type="EMBL" id="JABBGH010000002">
    <property type="protein sequence ID" value="NML65913.1"/>
    <property type="molecule type" value="Genomic_DNA"/>
</dbReference>
<protein>
    <submittedName>
        <fullName evidence="2">Uncharacterized protein</fullName>
    </submittedName>
</protein>
<evidence type="ECO:0000313" key="2">
    <source>
        <dbReference type="EMBL" id="NML65913.1"/>
    </source>
</evidence>
<name>A0A7Y0AEK7_9BACT</name>
<gene>
    <name evidence="2" type="ORF">HHL22_11920</name>
</gene>
<keyword evidence="1" id="KW-0175">Coiled coil</keyword>
<comment type="caution">
    <text evidence="2">The sequence shown here is derived from an EMBL/GenBank/DDBJ whole genome shotgun (WGS) entry which is preliminary data.</text>
</comment>
<accession>A0A7Y0AEK7</accession>
<dbReference type="Proteomes" id="UP000559626">
    <property type="component" value="Unassembled WGS sequence"/>
</dbReference>
<evidence type="ECO:0000256" key="1">
    <source>
        <dbReference type="SAM" id="Coils"/>
    </source>
</evidence>
<dbReference type="AlphaFoldDB" id="A0A7Y0AEK7"/>
<reference evidence="2 3" key="1">
    <citation type="submission" date="2020-04" db="EMBL/GenBank/DDBJ databases">
        <title>Hymenobacter polaris sp. nov., isolated from Arctic soil.</title>
        <authorList>
            <person name="Dahal R.H."/>
        </authorList>
    </citation>
    <scope>NUCLEOTIDE SEQUENCE [LARGE SCALE GENOMIC DNA]</scope>
    <source>
        <strain evidence="2 3">RP-2-7</strain>
    </source>
</reference>
<keyword evidence="3" id="KW-1185">Reference proteome</keyword>
<proteinExistence type="predicted"/>
<organism evidence="2 3">
    <name type="scientific">Hymenobacter polaris</name>
    <dbReference type="NCBI Taxonomy" id="2682546"/>
    <lineage>
        <taxon>Bacteria</taxon>
        <taxon>Pseudomonadati</taxon>
        <taxon>Bacteroidota</taxon>
        <taxon>Cytophagia</taxon>
        <taxon>Cytophagales</taxon>
        <taxon>Hymenobacteraceae</taxon>
        <taxon>Hymenobacter</taxon>
    </lineage>
</organism>